<proteinExistence type="predicted"/>
<evidence type="ECO:0000313" key="2">
    <source>
        <dbReference type="Proteomes" id="UP001152604"/>
    </source>
</evidence>
<comment type="caution">
    <text evidence="1">The sequence shown here is derived from an EMBL/GenBank/DDBJ whole genome shotgun (WGS) entry which is preliminary data.</text>
</comment>
<organism evidence="1 2">
    <name type="scientific">Mesorhizobium ventifaucium</name>
    <dbReference type="NCBI Taxonomy" id="666020"/>
    <lineage>
        <taxon>Bacteria</taxon>
        <taxon>Pseudomonadati</taxon>
        <taxon>Pseudomonadota</taxon>
        <taxon>Alphaproteobacteria</taxon>
        <taxon>Hyphomicrobiales</taxon>
        <taxon>Phyllobacteriaceae</taxon>
        <taxon>Mesorhizobium</taxon>
    </lineage>
</organism>
<name>A0ABN8J8T2_9HYPH</name>
<keyword evidence="2" id="KW-1185">Reference proteome</keyword>
<reference evidence="1" key="1">
    <citation type="submission" date="2022-03" db="EMBL/GenBank/DDBJ databases">
        <authorList>
            <person name="Brunel B."/>
        </authorList>
    </citation>
    <scope>NUCLEOTIDE SEQUENCE</scope>
    <source>
        <strain evidence="1">STM4922sample</strain>
    </source>
</reference>
<sequence>MFGVALPLEPVEHAAQRSYFGCTEDAKFFSLSINRHTTPSGKNILRN</sequence>
<dbReference type="Proteomes" id="UP001152604">
    <property type="component" value="Unassembled WGS sequence"/>
</dbReference>
<accession>A0ABN8J8T2</accession>
<protein>
    <submittedName>
        <fullName evidence="1">Uncharacterized protein</fullName>
    </submittedName>
</protein>
<dbReference type="EMBL" id="CAKXZS010000001">
    <property type="protein sequence ID" value="CAH2394271.1"/>
    <property type="molecule type" value="Genomic_DNA"/>
</dbReference>
<evidence type="ECO:0000313" key="1">
    <source>
        <dbReference type="EMBL" id="CAH2394271.1"/>
    </source>
</evidence>
<gene>
    <name evidence="1" type="ORF">MES4922_10184</name>
</gene>